<feature type="compositionally biased region" description="Basic and acidic residues" evidence="1">
    <location>
        <begin position="519"/>
        <end position="536"/>
    </location>
</feature>
<organism evidence="2">
    <name type="scientific">Chromera velia CCMP2878</name>
    <dbReference type="NCBI Taxonomy" id="1169474"/>
    <lineage>
        <taxon>Eukaryota</taxon>
        <taxon>Sar</taxon>
        <taxon>Alveolata</taxon>
        <taxon>Colpodellida</taxon>
        <taxon>Chromeraceae</taxon>
        <taxon>Chromera</taxon>
    </lineage>
</organism>
<name>A0A0G4GGE6_9ALVE</name>
<evidence type="ECO:0000313" key="2">
    <source>
        <dbReference type="EMBL" id="CEM28442.1"/>
    </source>
</evidence>
<dbReference type="AlphaFoldDB" id="A0A0G4GGE6"/>
<dbReference type="PhylomeDB" id="A0A0G4GGE6"/>
<feature type="region of interest" description="Disordered" evidence="1">
    <location>
        <begin position="519"/>
        <end position="553"/>
    </location>
</feature>
<gene>
    <name evidence="2" type="ORF">Cvel_21712</name>
</gene>
<feature type="compositionally biased region" description="Polar residues" evidence="1">
    <location>
        <begin position="537"/>
        <end position="553"/>
    </location>
</feature>
<accession>A0A0G4GGE6</accession>
<dbReference type="VEuPathDB" id="CryptoDB:Cvel_21712"/>
<dbReference type="EMBL" id="CDMZ01001171">
    <property type="protein sequence ID" value="CEM28442.1"/>
    <property type="molecule type" value="Genomic_DNA"/>
</dbReference>
<feature type="compositionally biased region" description="Basic and acidic residues" evidence="1">
    <location>
        <begin position="92"/>
        <end position="102"/>
    </location>
</feature>
<reference evidence="2" key="1">
    <citation type="submission" date="2014-11" db="EMBL/GenBank/DDBJ databases">
        <authorList>
            <person name="Otto D Thomas"/>
            <person name="Naeem Raeece"/>
        </authorList>
    </citation>
    <scope>NUCLEOTIDE SEQUENCE</scope>
</reference>
<proteinExistence type="predicted"/>
<evidence type="ECO:0000256" key="1">
    <source>
        <dbReference type="SAM" id="MobiDB-lite"/>
    </source>
</evidence>
<protein>
    <submittedName>
        <fullName evidence="2">Uncharacterized protein</fullName>
    </submittedName>
</protein>
<feature type="region of interest" description="Disordered" evidence="1">
    <location>
        <begin position="92"/>
        <end position="112"/>
    </location>
</feature>
<sequence>MRTNNSCTWRLCSVAYVRRLIPCKVSERPYRQLQNGNPGLLAGPWWSIPSACQSGASRYCGTLPRNVDMNKCVARAADNLLGAECGRQNTIIRKERGTERPSQESPVKHPRKVGKREILDRSSRVTFHRCFNVERSAIVLLRESFRPFRDFPGLEEPSVPLSPFARADLAVRPAGCTEDLWLGVQVKSTRVESRGREMKRNPISVPPSDRRGASRFWEFFGVCGYHGMPLVCVEMAKMSESRPDAGVWTFHEACFEGLKGKGTLRITEGGKYDKKETRCSFEHTSSCRAHIGKALLLAWSGARAGIGPYQLQSLEALQTQLSPTHLAEWTMLQKCRELFGHVPGGVEMREAACPSFPHDIELRPSQSGDVTWQRIQLKSSSWDDSRLGYVRLRKKRASETFPYNEDDFDFLLVSQPQNQRFPTETNFQNKNERWRFFYFIPVQELVDFGIVSSDKHQKKGVKSLRLDFQLNRSVKVQDRPSHLLRWRLDMSSPAAAGRRFAQILSGGGMRGFATLHPPHSEARNFGEPEGKLEKRQNSVPTETLTMGAQTSTSVERDEVSLPYDCLLPPTEGVRDFEIDICDRQRQPPHALSKPERYPQSLCHNRQIDLRSQLPQRSLAKMADFDCPRKNVEAPVSSAKSQYPRDHRLGIEKDALNLIRRNIHPTEAFEGLEEPHTPLPPFAKSDMAVRPVGCREDLWLPVQVKSTAKKAKWPHEKGWSPVWEFHGVCGYGGTPLVCISLERDLSGEEVGKKARVWCFSGHVFTDFRPPGKLTITQGGKHDTEETRCSFQHCSSDGGHIGSVLKSMWEEARNGFGPFRLHDLYTLQTQMSPSHLAEWRMLQICLKVFERVPGGMEVREAEWTIASHDIEIRLGACPCHQTQKVQLKCAMWFTQRSSARLGTAFVNSRKVVRGKLNTYCEGDFQFLLVGPPQNGGRLAKNESRQNSKPSLLHSCHPYIYMIPESVLIKEGVVASRAQERNGVMTFCLDFTSTPLEKRASRVSRLLEWRIDLSNPVKAAKQLMKILQQHCSCMGNCRLSVPVKSCN</sequence>